<comment type="caution">
    <text evidence="9">The sequence shown here is derived from an EMBL/GenBank/DDBJ whole genome shotgun (WGS) entry which is preliminary data.</text>
</comment>
<keyword evidence="7" id="KW-0325">Glycoprotein</keyword>
<evidence type="ECO:0000256" key="4">
    <source>
        <dbReference type="ARBA" id="ARBA00022989"/>
    </source>
</evidence>
<evidence type="ECO:0000256" key="5">
    <source>
        <dbReference type="ARBA" id="ARBA00023136"/>
    </source>
</evidence>
<accession>A0ABP1RPW3</accession>
<evidence type="ECO:0000313" key="10">
    <source>
        <dbReference type="Proteomes" id="UP001642540"/>
    </source>
</evidence>
<feature type="transmembrane region" description="Helical" evidence="8">
    <location>
        <begin position="275"/>
        <end position="296"/>
    </location>
</feature>
<proteinExistence type="predicted"/>
<dbReference type="InterPro" id="IPR052192">
    <property type="entry name" value="Insect_Ionotropic_Sensory_Rcpt"/>
</dbReference>
<protein>
    <submittedName>
        <fullName evidence="9">Uncharacterized protein</fullName>
    </submittedName>
</protein>
<keyword evidence="4 8" id="KW-1133">Transmembrane helix</keyword>
<feature type="transmembrane region" description="Helical" evidence="8">
    <location>
        <begin position="595"/>
        <end position="616"/>
    </location>
</feature>
<evidence type="ECO:0000256" key="7">
    <source>
        <dbReference type="ARBA" id="ARBA00023180"/>
    </source>
</evidence>
<evidence type="ECO:0000256" key="6">
    <source>
        <dbReference type="ARBA" id="ARBA00023170"/>
    </source>
</evidence>
<evidence type="ECO:0000256" key="3">
    <source>
        <dbReference type="ARBA" id="ARBA00022692"/>
    </source>
</evidence>
<dbReference type="Proteomes" id="UP001642540">
    <property type="component" value="Unassembled WGS sequence"/>
</dbReference>
<dbReference type="EMBL" id="CAXLJM020000093">
    <property type="protein sequence ID" value="CAL8132772.1"/>
    <property type="molecule type" value="Genomic_DNA"/>
</dbReference>
<evidence type="ECO:0000313" key="9">
    <source>
        <dbReference type="EMBL" id="CAL8132772.1"/>
    </source>
</evidence>
<comment type="subcellular location">
    <subcellularLocation>
        <location evidence="1">Cell membrane</location>
        <topology evidence="1">Multi-pass membrane protein</topology>
    </subcellularLocation>
</comment>
<organism evidence="9 10">
    <name type="scientific">Orchesella dallaii</name>
    <dbReference type="NCBI Taxonomy" id="48710"/>
    <lineage>
        <taxon>Eukaryota</taxon>
        <taxon>Metazoa</taxon>
        <taxon>Ecdysozoa</taxon>
        <taxon>Arthropoda</taxon>
        <taxon>Hexapoda</taxon>
        <taxon>Collembola</taxon>
        <taxon>Entomobryomorpha</taxon>
        <taxon>Entomobryoidea</taxon>
        <taxon>Orchesellidae</taxon>
        <taxon>Orchesellinae</taxon>
        <taxon>Orchesella</taxon>
    </lineage>
</organism>
<keyword evidence="3 8" id="KW-0812">Transmembrane</keyword>
<gene>
    <name evidence="9" type="ORF">ODALV1_LOCUS24754</name>
</gene>
<sequence>MDPKDFPKSIADLKNRSDFDLVYPFDVLDTMTSIAKDSNLSRKLVDTYLYLFSKAFITIARINGITSVAETLLNISEAKDIRVTTYLEPAYRDKRSLSGIIFEATFNMEPNKVVNLRKFVSICQYDCVATMELFGKQKFIRKPFKPESLLRLVKFWYQVEPNIATFRFSKFLGSVVQAGLHDFATNHYEKFERLKLLDSIGELRKVELKRRTGFFSLTFLGGNANVNNQEISGDLHAFGGVFIVSALYSIDYTFEVLLPRTHFFDANLNAFLSPFSLQVWICMVTAILLVSIWLIFARKQCFEEVAFWQLSSILEQDCNGLVNKKILKGFTLTTLWGLLLFSMRQFYCSSLYSFMAAEMDPKDFPKSIAELRNRSDFDLVYPFDVFDTMTYIGLKPNLSRKLVDTCLYLFSKAFITTARFQGITSVAETLLNISEAKEIRVRTYEKTSYRDTQSLHDVLFNASFNWKPNKVVNLRKFVSICQYDCVATMELFGKQRFIRKPFKQESLLRLSRFWCQFEPNIATFRFSRFLGSVVQSGIHDLTTNHYEKFERLKLLDSIGELRKGELGSRRGFFSLTFFGGNANKNNEETPGDLNAFGGVFIVSALVILLAVFVFMVEVCMSLN</sequence>
<name>A0ABP1RPW3_9HEXA</name>
<evidence type="ECO:0000256" key="2">
    <source>
        <dbReference type="ARBA" id="ARBA00022475"/>
    </source>
</evidence>
<keyword evidence="2" id="KW-1003">Cell membrane</keyword>
<dbReference type="PANTHER" id="PTHR42643">
    <property type="entry name" value="IONOTROPIC RECEPTOR 20A-RELATED"/>
    <property type="match status" value="1"/>
</dbReference>
<evidence type="ECO:0000256" key="1">
    <source>
        <dbReference type="ARBA" id="ARBA00004651"/>
    </source>
</evidence>
<keyword evidence="6" id="KW-0675">Receptor</keyword>
<reference evidence="9 10" key="1">
    <citation type="submission" date="2024-08" db="EMBL/GenBank/DDBJ databases">
        <authorList>
            <person name="Cucini C."/>
            <person name="Frati F."/>
        </authorList>
    </citation>
    <scope>NUCLEOTIDE SEQUENCE [LARGE SCALE GENOMIC DNA]</scope>
</reference>
<evidence type="ECO:0000256" key="8">
    <source>
        <dbReference type="SAM" id="Phobius"/>
    </source>
</evidence>
<dbReference type="PANTHER" id="PTHR42643:SF39">
    <property type="entry name" value="IONOTROPIC RECEPTOR 56A-RELATED"/>
    <property type="match status" value="1"/>
</dbReference>
<keyword evidence="5 8" id="KW-0472">Membrane</keyword>
<keyword evidence="10" id="KW-1185">Reference proteome</keyword>